<evidence type="ECO:0000256" key="3">
    <source>
        <dbReference type="ARBA" id="ARBA00023295"/>
    </source>
</evidence>
<evidence type="ECO:0000256" key="1">
    <source>
        <dbReference type="ARBA" id="ARBA00008834"/>
    </source>
</evidence>
<feature type="chain" id="PRO_5002663075" evidence="5">
    <location>
        <begin position="20"/>
        <end position="547"/>
    </location>
</feature>
<accession>A3XP89</accession>
<keyword evidence="7" id="KW-1185">Reference proteome</keyword>
<sequence length="547" mass="60683">MNNAMRILIFLLITLSVNAQEMPLASLYDDVEFKMELITEPKFQETEYLITDFGAKGDGQFKNTEAFHKAFAKAFSQGGGTVVVPEGIWYTGPITLKSNINLHLKQGALILFSDQFDDYPLVETSYEGLKSARSTSPINALGAKNIAITGKGIIDGNGGAWRPVKKSKMTQHQWNALVASGGVLSDNKSVWYPDEAALKGSKSDLSDWTIEQLQTVRSFLRPVMVSLVDCENILLDGPTFQNSPAWNIHPLMSKNIIVRNLTVRNPWYAQNGDGLDLESCENVLVYNNTFDVGDDAICIKSGKNEDGRKRNMPTQNVIIKNNTVYHGHGGFVVGSEMSGGVSKIHISHCNFIGTDTGLRFKSTRGRGGVVEQIYISHIYMNEIKTDAIRFNLYYGGQAPDLSNDLAENTEDRDVPEVTIETPSFKDIYISDITSVKAHKSGFFMGLPEMNIQNVSIKNSLFHGEEGFTLIDTDQVYFDNVQIEATEAPMQLHNTKNLVLEQLHFLSEESTNIQISGAKTKNIRLKYSGATQDYQIKSGVESSEITVK</sequence>
<keyword evidence="3 4" id="KW-0326">Glycosidase</keyword>
<reference evidence="6 7" key="1">
    <citation type="journal article" date="2007" name="Nature">
        <title>Light stimulates growth of proteorhodopsin-containing marine Flavobacteria.</title>
        <authorList>
            <person name="Gomez-Consarnau L."/>
            <person name="Gonzalez J.M."/>
            <person name="Coll-Llado M."/>
            <person name="Gourdon P."/>
            <person name="Pascher T."/>
            <person name="Neutze R."/>
            <person name="Pedros-Alio C."/>
            <person name="Pinhassi J."/>
        </authorList>
    </citation>
    <scope>NUCLEOTIDE SEQUENCE [LARGE SCALE GENOMIC DNA]</scope>
    <source>
        <strain evidence="6 7">MED217</strain>
    </source>
</reference>
<dbReference type="OrthoDB" id="9795222at2"/>
<proteinExistence type="inferred from homology"/>
<dbReference type="InterPro" id="IPR011050">
    <property type="entry name" value="Pectin_lyase_fold/virulence"/>
</dbReference>
<comment type="similarity">
    <text evidence="1 4">Belongs to the glycosyl hydrolase 28 family.</text>
</comment>
<dbReference type="SUPFAM" id="SSF51126">
    <property type="entry name" value="Pectin lyase-like"/>
    <property type="match status" value="1"/>
</dbReference>
<organism evidence="6 7">
    <name type="scientific">Leeuwenhoekiella blandensis (strain CECT 7118 / CCUG 51940 / KCTC 22103 / MED217)</name>
    <name type="common">Flavobacterium sp. (strain MED217)</name>
    <dbReference type="NCBI Taxonomy" id="398720"/>
    <lineage>
        <taxon>Bacteria</taxon>
        <taxon>Pseudomonadati</taxon>
        <taxon>Bacteroidota</taxon>
        <taxon>Flavobacteriia</taxon>
        <taxon>Flavobacteriales</taxon>
        <taxon>Flavobacteriaceae</taxon>
        <taxon>Leeuwenhoekiella</taxon>
    </lineage>
</organism>
<dbReference type="InterPro" id="IPR012334">
    <property type="entry name" value="Pectin_lyas_fold"/>
</dbReference>
<dbReference type="EMBL" id="AANC01000007">
    <property type="protein sequence ID" value="EAQ48633.1"/>
    <property type="molecule type" value="Genomic_DNA"/>
</dbReference>
<dbReference type="Pfam" id="PF00295">
    <property type="entry name" value="Glyco_hydro_28"/>
    <property type="match status" value="1"/>
</dbReference>
<evidence type="ECO:0000256" key="2">
    <source>
        <dbReference type="ARBA" id="ARBA00022801"/>
    </source>
</evidence>
<dbReference type="Proteomes" id="UP000001601">
    <property type="component" value="Unassembled WGS sequence"/>
</dbReference>
<dbReference type="PROSITE" id="PS00502">
    <property type="entry name" value="POLYGALACTURONASE"/>
    <property type="match status" value="1"/>
</dbReference>
<dbReference type="PANTHER" id="PTHR31339">
    <property type="entry name" value="PECTIN LYASE-RELATED"/>
    <property type="match status" value="1"/>
</dbReference>
<protein>
    <submittedName>
        <fullName evidence="6">Exo-poly-alpha-D-galacturonosidase</fullName>
    </submittedName>
</protein>
<evidence type="ECO:0000313" key="7">
    <source>
        <dbReference type="Proteomes" id="UP000001601"/>
    </source>
</evidence>
<dbReference type="InterPro" id="IPR051801">
    <property type="entry name" value="GH28_Enzymes"/>
</dbReference>
<feature type="signal peptide" evidence="5">
    <location>
        <begin position="1"/>
        <end position="19"/>
    </location>
</feature>
<dbReference type="Gene3D" id="2.160.20.10">
    <property type="entry name" value="Single-stranded right-handed beta-helix, Pectin lyase-like"/>
    <property type="match status" value="1"/>
</dbReference>
<evidence type="ECO:0000256" key="4">
    <source>
        <dbReference type="RuleBase" id="RU361169"/>
    </source>
</evidence>
<comment type="caution">
    <text evidence="6">The sequence shown here is derived from an EMBL/GenBank/DDBJ whole genome shotgun (WGS) entry which is preliminary data.</text>
</comment>
<dbReference type="GO" id="GO:0005975">
    <property type="term" value="P:carbohydrate metabolic process"/>
    <property type="evidence" value="ECO:0007669"/>
    <property type="project" value="InterPro"/>
</dbReference>
<dbReference type="STRING" id="398720.MED217_08800"/>
<evidence type="ECO:0000313" key="6">
    <source>
        <dbReference type="EMBL" id="EAQ48633.1"/>
    </source>
</evidence>
<dbReference type="InterPro" id="IPR000743">
    <property type="entry name" value="Glyco_hydro_28"/>
</dbReference>
<dbReference type="SMART" id="SM00710">
    <property type="entry name" value="PbH1"/>
    <property type="match status" value="4"/>
</dbReference>
<dbReference type="PANTHER" id="PTHR31339:SF9">
    <property type="entry name" value="PLASMIN AND FIBRONECTIN-BINDING PROTEIN A"/>
    <property type="match status" value="1"/>
</dbReference>
<dbReference type="eggNOG" id="COG5434">
    <property type="taxonomic scope" value="Bacteria"/>
</dbReference>
<keyword evidence="5" id="KW-0732">Signal</keyword>
<dbReference type="AlphaFoldDB" id="A3XP89"/>
<keyword evidence="2 4" id="KW-0378">Hydrolase</keyword>
<dbReference type="HOGENOM" id="CLU_016031_8_3_10"/>
<name>A3XP89_LEEBM</name>
<dbReference type="InterPro" id="IPR006626">
    <property type="entry name" value="PbH1"/>
</dbReference>
<evidence type="ECO:0000256" key="5">
    <source>
        <dbReference type="SAM" id="SignalP"/>
    </source>
</evidence>
<dbReference type="GO" id="GO:0004650">
    <property type="term" value="F:polygalacturonase activity"/>
    <property type="evidence" value="ECO:0007669"/>
    <property type="project" value="InterPro"/>
</dbReference>
<gene>
    <name evidence="6" type="ORF">MED217_08800</name>
</gene>